<dbReference type="Proteomes" id="UP000654604">
    <property type="component" value="Unassembled WGS sequence"/>
</dbReference>
<gene>
    <name evidence="1" type="ORF">IQ215_03905</name>
</gene>
<organism evidence="1 2">
    <name type="scientific">Cyanobacterium stanieri LEGE 03274</name>
    <dbReference type="NCBI Taxonomy" id="1828756"/>
    <lineage>
        <taxon>Bacteria</taxon>
        <taxon>Bacillati</taxon>
        <taxon>Cyanobacteriota</taxon>
        <taxon>Cyanophyceae</taxon>
        <taxon>Oscillatoriophycideae</taxon>
        <taxon>Chroococcales</taxon>
        <taxon>Geminocystaceae</taxon>
        <taxon>Cyanobacterium</taxon>
    </lineage>
</organism>
<comment type="caution">
    <text evidence="1">The sequence shown here is derived from an EMBL/GenBank/DDBJ whole genome shotgun (WGS) entry which is preliminary data.</text>
</comment>
<accession>A0ABR9V1R4</accession>
<dbReference type="NCBIfam" id="NF045587">
    <property type="entry name" value="T4P_biogen_EbsA"/>
    <property type="match status" value="1"/>
</dbReference>
<sequence length="126" mass="14767">MATIEKLQPATKADTLMYQPYYPKEQHEILPYALGLYQQGYLEGERVIDGGDSIPFVAIWYVSRLPSELTRCRLQFDGSADLSYEINLPNSEFVQFLILLIKDFKSSRKTDFSQRFYRKLLRLDED</sequence>
<name>A0ABR9V1R4_9CHRO</name>
<evidence type="ECO:0000313" key="2">
    <source>
        <dbReference type="Proteomes" id="UP000654604"/>
    </source>
</evidence>
<dbReference type="EMBL" id="JADEWC010000005">
    <property type="protein sequence ID" value="MBE9221833.1"/>
    <property type="molecule type" value="Genomic_DNA"/>
</dbReference>
<dbReference type="RefSeq" id="WP_193800013.1">
    <property type="nucleotide sequence ID" value="NZ_JADEWC010000005.1"/>
</dbReference>
<reference evidence="1 2" key="1">
    <citation type="submission" date="2020-10" db="EMBL/GenBank/DDBJ databases">
        <authorList>
            <person name="Castelo-Branco R."/>
            <person name="Eusebio N."/>
            <person name="Adriana R."/>
            <person name="Vieira A."/>
            <person name="Brugerolle De Fraissinette N."/>
            <person name="Rezende De Castro R."/>
            <person name="Schneider M.P."/>
            <person name="Vasconcelos V."/>
            <person name="Leao P.N."/>
        </authorList>
    </citation>
    <scope>NUCLEOTIDE SEQUENCE [LARGE SCALE GENOMIC DNA]</scope>
    <source>
        <strain evidence="1 2">LEGE 03274</strain>
    </source>
</reference>
<evidence type="ECO:0000313" key="1">
    <source>
        <dbReference type="EMBL" id="MBE9221833.1"/>
    </source>
</evidence>
<proteinExistence type="predicted"/>
<keyword evidence="2" id="KW-1185">Reference proteome</keyword>
<protein>
    <submittedName>
        <fullName evidence="1">Uncharacterized protein</fullName>
    </submittedName>
</protein>
<dbReference type="InterPro" id="IPR054652">
    <property type="entry name" value="T4P_EbsA-like"/>
</dbReference>